<evidence type="ECO:0000256" key="1">
    <source>
        <dbReference type="ARBA" id="ARBA00023229"/>
    </source>
</evidence>
<keyword evidence="1" id="KW-0414">Isoprene biosynthesis</keyword>
<protein>
    <recommendedName>
        <fullName evidence="4">Hydroxymethylglutaryl-CoA synthase</fullName>
    </recommendedName>
</protein>
<dbReference type="Proteomes" id="UP001597119">
    <property type="component" value="Unassembled WGS sequence"/>
</dbReference>
<dbReference type="GO" id="GO:0008299">
    <property type="term" value="P:isoprenoid biosynthetic process"/>
    <property type="evidence" value="ECO:0007669"/>
    <property type="project" value="UniProtKB-KW"/>
</dbReference>
<keyword evidence="3" id="KW-1185">Reference proteome</keyword>
<name>A0ABD6CG22_9EURY</name>
<dbReference type="EMBL" id="JBHUDJ010000010">
    <property type="protein sequence ID" value="MFD1588289.1"/>
    <property type="molecule type" value="Genomic_DNA"/>
</dbReference>
<dbReference type="AlphaFoldDB" id="A0ABD6CG22"/>
<organism evidence="2 3">
    <name type="scientific">Halorientalis brevis</name>
    <dbReference type="NCBI Taxonomy" id="1126241"/>
    <lineage>
        <taxon>Archaea</taxon>
        <taxon>Methanobacteriati</taxon>
        <taxon>Methanobacteriota</taxon>
        <taxon>Stenosarchaea group</taxon>
        <taxon>Halobacteria</taxon>
        <taxon>Halobacteriales</taxon>
        <taxon>Haloarculaceae</taxon>
        <taxon>Halorientalis</taxon>
    </lineage>
</organism>
<gene>
    <name evidence="2" type="ORF">ACFR9U_15005</name>
</gene>
<dbReference type="RefSeq" id="WP_379814659.1">
    <property type="nucleotide sequence ID" value="NZ_JBHUDJ010000010.1"/>
</dbReference>
<evidence type="ECO:0008006" key="4">
    <source>
        <dbReference type="Google" id="ProtNLM"/>
    </source>
</evidence>
<evidence type="ECO:0000313" key="3">
    <source>
        <dbReference type="Proteomes" id="UP001597119"/>
    </source>
</evidence>
<proteinExistence type="predicted"/>
<dbReference type="Gene3D" id="3.40.47.10">
    <property type="match status" value="1"/>
</dbReference>
<dbReference type="InterPro" id="IPR016039">
    <property type="entry name" value="Thiolase-like"/>
</dbReference>
<accession>A0ABD6CG22</accession>
<sequence length="193" mass="20137">MVAADAPRGEPDDAVDHAAGAGAVAFLLAEDGPVEIVETATYTEEFPGTRFRERGEAAVNTYDATAYEREAYGTVVAGAVEALDEAPTAVAPTAPDGKRPYRIARRLDGDVDVYQTASDLGDTGAASPFFGLLAAWADDRDEVTLVAYGDGASAVAGRVTGTLDATWDRETADVSYAEYARKRGHVVATGGDD</sequence>
<comment type="caution">
    <text evidence="2">The sequence shown here is derived from an EMBL/GenBank/DDBJ whole genome shotgun (WGS) entry which is preliminary data.</text>
</comment>
<reference evidence="2 3" key="1">
    <citation type="journal article" date="2019" name="Int. J. Syst. Evol. Microbiol.">
        <title>The Global Catalogue of Microorganisms (GCM) 10K type strain sequencing project: providing services to taxonomists for standard genome sequencing and annotation.</title>
        <authorList>
            <consortium name="The Broad Institute Genomics Platform"/>
            <consortium name="The Broad Institute Genome Sequencing Center for Infectious Disease"/>
            <person name="Wu L."/>
            <person name="Ma J."/>
        </authorList>
    </citation>
    <scope>NUCLEOTIDE SEQUENCE [LARGE SCALE GENOMIC DNA]</scope>
    <source>
        <strain evidence="2 3">CGMCC 1.12125</strain>
    </source>
</reference>
<evidence type="ECO:0000313" key="2">
    <source>
        <dbReference type="EMBL" id="MFD1588289.1"/>
    </source>
</evidence>
<dbReference type="SUPFAM" id="SSF53901">
    <property type="entry name" value="Thiolase-like"/>
    <property type="match status" value="1"/>
</dbReference>